<accession>A0A483CRN9</accession>
<dbReference type="SMART" id="SM00448">
    <property type="entry name" value="REC"/>
    <property type="match status" value="1"/>
</dbReference>
<feature type="domain" description="PAC" evidence="12">
    <location>
        <begin position="216"/>
        <end position="266"/>
    </location>
</feature>
<sequence length="927" mass="102739">MPDTPPIHPLNAVLCVDDDPAFTDLTRRFLEQLGDCRVDTAASAEEALDKLQNGSFAAIVSDYQMPGMNGIDLLRTVRGSGSQIPFILFTGMDGTEIIAEAMYCGADSFLQKNGGSLKEKISSLSDSIREAIERRDNGEDSEDLYWQIFNNSSDSIFVHRFSPEGTHGALVEVNNTACQRLGYSRNELRSMGISQILQSLDHLPAVRKDLQESGYSTYESVHITKDGHAFPNDINAHLCTLNNETVVISTARDITEQKEVEERLKRYEQNLQTIIDSANFGIVIIGSDGFIKRINRSALRMAGYERPEEVVGSICHKTLWPDELGRHPPLDPGQVVDHSEHILFTKNGEEIPITQSVSPITLNDETVYLVQFIDRSDMVAAEMALREIEQAYRNALENATDLIQSVSPDGRFLFVNRSWLDTLGYTEDEVADLTLSDIIAPESLDHCMKTFQNIMQGGPISTVEAAFCAKDGRKILVEGSVNCILENGHPVITRGFFRDVTERKRAEQKIRHLNHVLHAIRDVTAITAREKDPYNLIRESCETLVQRRGYTMAGIALLEGVISDGPTIVTSGCSGESIHMLGGFLEGEMTPCIKTAMEEGGVIVIDEGAEPCAGCPHLGQSLPYGSLITKLTHEGNLFGIMIASMPPEFVSEPEEQELFSEVARDLAFALYSLDLEGRTQYHDALLEANKKLNILSGITRHDILNQVTALSGYLEILTFRLPGDPEVLKLIDRLKVLTSTIQRQISFTKDYQDMGVNDPLWQDVRSVVERAASGTHRLNGIDIDVDIGPLEILADAMLEKVFFNLIDNAIRHGGEVTEIRVRFHEKGERGVLVIEDNGSGIHPEMKARLFLRGSGKNTGYGLFLSREILGITGMIIEETGEEGNGARFEIEIPPGVYRRPSIIPPQNHQTSCSRESMRSGSLHRSEG</sequence>
<evidence type="ECO:0000313" key="13">
    <source>
        <dbReference type="EMBL" id="TAJ44861.1"/>
    </source>
</evidence>
<evidence type="ECO:0000259" key="10">
    <source>
        <dbReference type="PROSITE" id="PS50110"/>
    </source>
</evidence>
<evidence type="ECO:0000313" key="14">
    <source>
        <dbReference type="Proteomes" id="UP000292580"/>
    </source>
</evidence>
<dbReference type="Gene3D" id="3.30.565.10">
    <property type="entry name" value="Histidine kinase-like ATPase, C-terminal domain"/>
    <property type="match status" value="1"/>
</dbReference>
<dbReference type="SMART" id="SM00091">
    <property type="entry name" value="PAS"/>
    <property type="match status" value="3"/>
</dbReference>
<dbReference type="AlphaFoldDB" id="A0A483CRN9"/>
<dbReference type="GO" id="GO:0000160">
    <property type="term" value="P:phosphorelay signal transduction system"/>
    <property type="evidence" value="ECO:0007669"/>
    <property type="project" value="InterPro"/>
</dbReference>
<dbReference type="InterPro" id="IPR003594">
    <property type="entry name" value="HATPase_dom"/>
</dbReference>
<dbReference type="EC" id="2.7.13.3" evidence="2"/>
<feature type="domain" description="PAS" evidence="11">
    <location>
        <begin position="388"/>
        <end position="458"/>
    </location>
</feature>
<dbReference type="PROSITE" id="PS50110">
    <property type="entry name" value="RESPONSE_REGULATORY"/>
    <property type="match status" value="1"/>
</dbReference>
<evidence type="ECO:0000259" key="12">
    <source>
        <dbReference type="PROSITE" id="PS50113"/>
    </source>
</evidence>
<dbReference type="InterPro" id="IPR035965">
    <property type="entry name" value="PAS-like_dom_sf"/>
</dbReference>
<dbReference type="CDD" id="cd00156">
    <property type="entry name" value="REC"/>
    <property type="match status" value="1"/>
</dbReference>
<feature type="coiled-coil region" evidence="7">
    <location>
        <begin position="378"/>
        <end position="405"/>
    </location>
</feature>
<evidence type="ECO:0000256" key="7">
    <source>
        <dbReference type="SAM" id="Coils"/>
    </source>
</evidence>
<dbReference type="SMART" id="SM00387">
    <property type="entry name" value="HATPase_c"/>
    <property type="match status" value="1"/>
</dbReference>
<dbReference type="Gene3D" id="3.30.450.40">
    <property type="match status" value="1"/>
</dbReference>
<dbReference type="Gene3D" id="3.30.450.20">
    <property type="entry name" value="PAS domain"/>
    <property type="match status" value="3"/>
</dbReference>
<gene>
    <name evidence="13" type="ORF">CUJ86_06130</name>
</gene>
<dbReference type="InterPro" id="IPR000014">
    <property type="entry name" value="PAS"/>
</dbReference>
<protein>
    <recommendedName>
        <fullName evidence="2">histidine kinase</fullName>
        <ecNumber evidence="2">2.7.13.3</ecNumber>
    </recommendedName>
</protein>
<name>A0A483CRN9_9EURY</name>
<reference evidence="13 14" key="1">
    <citation type="submission" date="2017-11" db="EMBL/GenBank/DDBJ databases">
        <title>Isolation and Characterization of Methanofollis Species from Methane Seep Offshore SW Taiwan.</title>
        <authorList>
            <person name="Teng N.-H."/>
            <person name="Lai M.-C."/>
            <person name="Chen S.-C."/>
        </authorList>
    </citation>
    <scope>NUCLEOTIDE SEQUENCE [LARGE SCALE GENOMIC DNA]</scope>
    <source>
        <strain evidence="13 14">FWC-SCC2</strain>
    </source>
</reference>
<dbReference type="PROSITE" id="PS50112">
    <property type="entry name" value="PAS"/>
    <property type="match status" value="2"/>
</dbReference>
<dbReference type="RefSeq" id="WP_130646669.1">
    <property type="nucleotide sequence ID" value="NZ_PGCL01000002.1"/>
</dbReference>
<dbReference type="InterPro" id="IPR005467">
    <property type="entry name" value="His_kinase_dom"/>
</dbReference>
<dbReference type="SUPFAM" id="SSF55874">
    <property type="entry name" value="ATPase domain of HSP90 chaperone/DNA topoisomerase II/histidine kinase"/>
    <property type="match status" value="1"/>
</dbReference>
<dbReference type="EMBL" id="PGCL01000002">
    <property type="protein sequence ID" value="TAJ44861.1"/>
    <property type="molecule type" value="Genomic_DNA"/>
</dbReference>
<keyword evidence="5" id="KW-0418">Kinase</keyword>
<dbReference type="SUPFAM" id="SSF55785">
    <property type="entry name" value="PYP-like sensor domain (PAS domain)"/>
    <property type="match status" value="3"/>
</dbReference>
<dbReference type="InterPro" id="IPR000700">
    <property type="entry name" value="PAS-assoc_C"/>
</dbReference>
<dbReference type="InterPro" id="IPR004358">
    <property type="entry name" value="Sig_transdc_His_kin-like_C"/>
</dbReference>
<dbReference type="Proteomes" id="UP000292580">
    <property type="component" value="Unassembled WGS sequence"/>
</dbReference>
<dbReference type="Gene3D" id="3.40.50.2300">
    <property type="match status" value="1"/>
</dbReference>
<evidence type="ECO:0000256" key="8">
    <source>
        <dbReference type="SAM" id="MobiDB-lite"/>
    </source>
</evidence>
<keyword evidence="4" id="KW-0808">Transferase</keyword>
<feature type="domain" description="Response regulatory" evidence="10">
    <location>
        <begin position="12"/>
        <end position="127"/>
    </location>
</feature>
<dbReference type="PRINTS" id="PR00344">
    <property type="entry name" value="BCTRLSENSOR"/>
</dbReference>
<dbReference type="SMART" id="SM00086">
    <property type="entry name" value="PAC"/>
    <property type="match status" value="3"/>
</dbReference>
<dbReference type="PANTHER" id="PTHR43304:SF1">
    <property type="entry name" value="PAC DOMAIN-CONTAINING PROTEIN"/>
    <property type="match status" value="1"/>
</dbReference>
<keyword evidence="14" id="KW-1185">Reference proteome</keyword>
<dbReference type="InterPro" id="IPR001610">
    <property type="entry name" value="PAC"/>
</dbReference>
<feature type="domain" description="PAS" evidence="11">
    <location>
        <begin position="267"/>
        <end position="308"/>
    </location>
</feature>
<dbReference type="PROSITE" id="PS50109">
    <property type="entry name" value="HIS_KIN"/>
    <property type="match status" value="1"/>
</dbReference>
<dbReference type="CDD" id="cd00075">
    <property type="entry name" value="HATPase"/>
    <property type="match status" value="1"/>
</dbReference>
<dbReference type="InterPro" id="IPR036890">
    <property type="entry name" value="HATPase_C_sf"/>
</dbReference>
<dbReference type="InterPro" id="IPR052162">
    <property type="entry name" value="Sensor_kinase/Photoreceptor"/>
</dbReference>
<dbReference type="OrthoDB" id="111661at2157"/>
<evidence type="ECO:0000256" key="6">
    <source>
        <dbReference type="PROSITE-ProRule" id="PRU00169"/>
    </source>
</evidence>
<organism evidence="13 14">
    <name type="scientific">Methanofollis fontis</name>
    <dbReference type="NCBI Taxonomy" id="2052832"/>
    <lineage>
        <taxon>Archaea</taxon>
        <taxon>Methanobacteriati</taxon>
        <taxon>Methanobacteriota</taxon>
        <taxon>Stenosarchaea group</taxon>
        <taxon>Methanomicrobia</taxon>
        <taxon>Methanomicrobiales</taxon>
        <taxon>Methanomicrobiaceae</taxon>
        <taxon>Methanofollis</taxon>
    </lineage>
</organism>
<dbReference type="NCBIfam" id="TIGR00229">
    <property type="entry name" value="sensory_box"/>
    <property type="match status" value="3"/>
</dbReference>
<evidence type="ECO:0000256" key="1">
    <source>
        <dbReference type="ARBA" id="ARBA00000085"/>
    </source>
</evidence>
<dbReference type="InterPro" id="IPR001789">
    <property type="entry name" value="Sig_transdc_resp-reg_receiver"/>
</dbReference>
<evidence type="ECO:0000256" key="3">
    <source>
        <dbReference type="ARBA" id="ARBA00022553"/>
    </source>
</evidence>
<feature type="compositionally biased region" description="Polar residues" evidence="8">
    <location>
        <begin position="904"/>
        <end position="914"/>
    </location>
</feature>
<dbReference type="Pfam" id="PF02518">
    <property type="entry name" value="HATPase_c"/>
    <property type="match status" value="1"/>
</dbReference>
<keyword evidence="3 6" id="KW-0597">Phosphoprotein</keyword>
<dbReference type="Pfam" id="PF00072">
    <property type="entry name" value="Response_reg"/>
    <property type="match status" value="1"/>
</dbReference>
<feature type="region of interest" description="Disordered" evidence="8">
    <location>
        <begin position="900"/>
        <end position="927"/>
    </location>
</feature>
<comment type="catalytic activity">
    <reaction evidence="1">
        <text>ATP + protein L-histidine = ADP + protein N-phospho-L-histidine.</text>
        <dbReference type="EC" id="2.7.13.3"/>
    </reaction>
</comment>
<feature type="domain" description="PAC" evidence="12">
    <location>
        <begin position="461"/>
        <end position="512"/>
    </location>
</feature>
<dbReference type="InterPro" id="IPR029016">
    <property type="entry name" value="GAF-like_dom_sf"/>
</dbReference>
<feature type="modified residue" description="4-aspartylphosphate" evidence="6">
    <location>
        <position position="62"/>
    </location>
</feature>
<dbReference type="CDD" id="cd00130">
    <property type="entry name" value="PAS"/>
    <property type="match status" value="3"/>
</dbReference>
<proteinExistence type="predicted"/>
<evidence type="ECO:0000256" key="4">
    <source>
        <dbReference type="ARBA" id="ARBA00022679"/>
    </source>
</evidence>
<dbReference type="PROSITE" id="PS50113">
    <property type="entry name" value="PAC"/>
    <property type="match status" value="2"/>
</dbReference>
<evidence type="ECO:0000259" key="9">
    <source>
        <dbReference type="PROSITE" id="PS50109"/>
    </source>
</evidence>
<dbReference type="Pfam" id="PF13426">
    <property type="entry name" value="PAS_9"/>
    <property type="match status" value="3"/>
</dbReference>
<dbReference type="PANTHER" id="PTHR43304">
    <property type="entry name" value="PHYTOCHROME-LIKE PROTEIN CPH1"/>
    <property type="match status" value="1"/>
</dbReference>
<evidence type="ECO:0000256" key="2">
    <source>
        <dbReference type="ARBA" id="ARBA00012438"/>
    </source>
</evidence>
<dbReference type="SUPFAM" id="SSF52172">
    <property type="entry name" value="CheY-like"/>
    <property type="match status" value="1"/>
</dbReference>
<comment type="caution">
    <text evidence="13">The sequence shown here is derived from an EMBL/GenBank/DDBJ whole genome shotgun (WGS) entry which is preliminary data.</text>
</comment>
<feature type="domain" description="Histidine kinase" evidence="9">
    <location>
        <begin position="698"/>
        <end position="896"/>
    </location>
</feature>
<evidence type="ECO:0000259" key="11">
    <source>
        <dbReference type="PROSITE" id="PS50112"/>
    </source>
</evidence>
<keyword evidence="7" id="KW-0175">Coiled coil</keyword>
<evidence type="ECO:0000256" key="5">
    <source>
        <dbReference type="ARBA" id="ARBA00022777"/>
    </source>
</evidence>
<dbReference type="GO" id="GO:0004673">
    <property type="term" value="F:protein histidine kinase activity"/>
    <property type="evidence" value="ECO:0007669"/>
    <property type="project" value="UniProtKB-EC"/>
</dbReference>
<dbReference type="InterPro" id="IPR011006">
    <property type="entry name" value="CheY-like_superfamily"/>
</dbReference>